<keyword evidence="8" id="KW-1185">Reference proteome</keyword>
<sequence length="1182" mass="126575">MSRPGTASGYPQQMQAQPQGHPQHSQQSQQSPTQGQPQTVQMQHQAHTPTTLTPTSATYPPIAPIPVPGSPTRGAKRKAGTPGPSSTGTPAPPQQGQSHMQGQVPPQQHGQTQTQQLSQAQMLAQMQGRMPSGMGGGPGMNMTGNASAASGMTPAQLASMRMSAGMNNANMMAGLMGGAGGGMMGPPVLPRSQSLPQVDMSLPGMNGINGMGMNGMPVQSISRQASSGDLRDIASAATSPTAANVAGLSINAGLNQAMAMGTGPGGINSMSVPSASSMMMSLSSSPNPAMLGAALQCLANMGMATEKKISGQGLLVNAAPLGRMSSDVSSNAAGPSAMAPSSGDTAVAAASTAAPSVSSAPTVIPQLPPLPANVSLNPKTTRVSVVPLIDSENLIPQLAPDEIANVQKWMQVDKEYEGMYKKMRDRMTEEVRDVVVKTRPWWEKDPLADARGNRRRRDKFEIIGMKGGKDERSRRKLGKREGFKLPRTVDPEGASRPEQLVPIRLEFDVEHHKMRDTFLWNLNDPIITPEIFAQSVVDDYSLAPSYHAVITKTIQDQLSDFKSHSTFFGEDGIPNSPVEDVSVKGSFDDEDAVWWDAWRQNAQKDVSYKKVSGREEAHSRKRRKIVKDEVVDHAEIPPAVEKDQPMSVDDFEEDDSKALEEMRILIKLDIIVGPLKLEDQFEWDLDSLDPSPERFAEVYAKELGLGGEFRTSIAHSIREQAQIYQKSLFLVGHPSDGTMLQDDDLRMSLLPSLHTGARSMDQVGAFTPILSYLSDSEIERNEKEREKELNRRRRKTTRGRRGVALPDREPPKTFRTPAIGFPEVDAATLAAVNAAAAPTSRRAAAAAASLTIANMVASENGTAPITQNIPIPAAPSAPVVLKEKKPKGLFKAPSYSPTVLRPRAHVVAPIASTAADPSTVPPPSENDMPVSTGAPESRGARVVFSAKRVKELEREAKEREQEEQARIAASRKKRPQANNAIEASSSKAPTVEPETPMKPKSEVWVEIPSFIPGPPEPSTASGDVERAASPISTASSISEAPLAQAVKTNGIGHSAQSAPASTTVDSPPASTEAPATPNPGPPPTPASAPPPARPPPRFKRGTMPPWLSQAMAEMQERYPDDRFEAILRVTTGVAVWRIKCLDCPGKLYTPGPGETLTNYEVHIGNRLHRLKVTNRLEGDAQP</sequence>
<accession>A0A4S4KMF8</accession>
<dbReference type="AlphaFoldDB" id="A0A4S4KMF8"/>
<dbReference type="PANTHER" id="PTHR10019">
    <property type="entry name" value="SNF5"/>
    <property type="match status" value="1"/>
</dbReference>
<comment type="caution">
    <text evidence="7">The sequence shown here is derived from an EMBL/GenBank/DDBJ whole genome shotgun (WGS) entry which is preliminary data.</text>
</comment>
<dbReference type="Proteomes" id="UP000309038">
    <property type="component" value="Unassembled WGS sequence"/>
</dbReference>
<proteinExistence type="inferred from homology"/>
<dbReference type="InterPro" id="IPR006939">
    <property type="entry name" value="SNF5"/>
</dbReference>
<feature type="compositionally biased region" description="Polar residues" evidence="6">
    <location>
        <begin position="976"/>
        <end position="988"/>
    </location>
</feature>
<feature type="region of interest" description="Disordered" evidence="6">
    <location>
        <begin position="1"/>
        <end position="149"/>
    </location>
</feature>
<evidence type="ECO:0000256" key="6">
    <source>
        <dbReference type="SAM" id="MobiDB-lite"/>
    </source>
</evidence>
<comment type="similarity">
    <text evidence="2">Belongs to the SNF5 family.</text>
</comment>
<gene>
    <name evidence="7" type="ORF">EW026_g3053</name>
</gene>
<dbReference type="GO" id="GO:0000228">
    <property type="term" value="C:nuclear chromosome"/>
    <property type="evidence" value="ECO:0007669"/>
    <property type="project" value="InterPro"/>
</dbReference>
<reference evidence="7 8" key="1">
    <citation type="submission" date="2019-02" db="EMBL/GenBank/DDBJ databases">
        <title>Genome sequencing of the rare red list fungi Phlebia centrifuga.</title>
        <authorList>
            <person name="Buettner E."/>
            <person name="Kellner H."/>
        </authorList>
    </citation>
    <scope>NUCLEOTIDE SEQUENCE [LARGE SCALE GENOMIC DNA]</scope>
    <source>
        <strain evidence="7 8">DSM 108282</strain>
    </source>
</reference>
<feature type="region of interest" description="Disordered" evidence="6">
    <location>
        <begin position="913"/>
        <end position="942"/>
    </location>
</feature>
<protein>
    <submittedName>
        <fullName evidence="7">Uncharacterized protein</fullName>
    </submittedName>
</protein>
<evidence type="ECO:0000313" key="8">
    <source>
        <dbReference type="Proteomes" id="UP000309038"/>
    </source>
</evidence>
<comment type="subcellular location">
    <subcellularLocation>
        <location evidence="1">Nucleus</location>
    </subcellularLocation>
</comment>
<feature type="compositionally biased region" description="Low complexity" evidence="6">
    <location>
        <begin position="80"/>
        <end position="89"/>
    </location>
</feature>
<dbReference type="Pfam" id="PF04855">
    <property type="entry name" value="SNF5"/>
    <property type="match status" value="1"/>
</dbReference>
<feature type="region of interest" description="Disordered" evidence="6">
    <location>
        <begin position="779"/>
        <end position="818"/>
    </location>
</feature>
<evidence type="ECO:0000256" key="1">
    <source>
        <dbReference type="ARBA" id="ARBA00004123"/>
    </source>
</evidence>
<feature type="compositionally biased region" description="Basic and acidic residues" evidence="6">
    <location>
        <begin position="954"/>
        <end position="965"/>
    </location>
</feature>
<evidence type="ECO:0000313" key="7">
    <source>
        <dbReference type="EMBL" id="THG99270.1"/>
    </source>
</evidence>
<keyword evidence="3" id="KW-0805">Transcription regulation</keyword>
<feature type="compositionally biased region" description="Low complexity" evidence="6">
    <location>
        <begin position="11"/>
        <end position="39"/>
    </location>
</feature>
<feature type="compositionally biased region" description="Basic and acidic residues" evidence="6">
    <location>
        <begin position="779"/>
        <end position="789"/>
    </location>
</feature>
<dbReference type="EMBL" id="SGPJ01000086">
    <property type="protein sequence ID" value="THG99270.1"/>
    <property type="molecule type" value="Genomic_DNA"/>
</dbReference>
<keyword evidence="4" id="KW-0804">Transcription</keyword>
<feature type="region of interest" description="Disordered" evidence="6">
    <location>
        <begin position="468"/>
        <end position="494"/>
    </location>
</feature>
<name>A0A4S4KMF8_9APHY</name>
<evidence type="ECO:0000256" key="5">
    <source>
        <dbReference type="ARBA" id="ARBA00023242"/>
    </source>
</evidence>
<keyword evidence="5" id="KW-0539">Nucleus</keyword>
<feature type="compositionally biased region" description="Polar residues" evidence="6">
    <location>
        <begin position="1054"/>
        <end position="1065"/>
    </location>
</feature>
<feature type="compositionally biased region" description="Low complexity" evidence="6">
    <location>
        <begin position="48"/>
        <end position="60"/>
    </location>
</feature>
<evidence type="ECO:0000256" key="2">
    <source>
        <dbReference type="ARBA" id="ARBA00010239"/>
    </source>
</evidence>
<organism evidence="7 8">
    <name type="scientific">Hermanssonia centrifuga</name>
    <dbReference type="NCBI Taxonomy" id="98765"/>
    <lineage>
        <taxon>Eukaryota</taxon>
        <taxon>Fungi</taxon>
        <taxon>Dikarya</taxon>
        <taxon>Basidiomycota</taxon>
        <taxon>Agaricomycotina</taxon>
        <taxon>Agaricomycetes</taxon>
        <taxon>Polyporales</taxon>
        <taxon>Meruliaceae</taxon>
        <taxon>Hermanssonia</taxon>
    </lineage>
</organism>
<feature type="region of interest" description="Disordered" evidence="6">
    <location>
        <begin position="954"/>
        <end position="1035"/>
    </location>
</feature>
<feature type="region of interest" description="Disordered" evidence="6">
    <location>
        <begin position="1051"/>
        <end position="1103"/>
    </location>
</feature>
<feature type="compositionally biased region" description="Pro residues" evidence="6">
    <location>
        <begin position="1076"/>
        <end position="1095"/>
    </location>
</feature>
<feature type="compositionally biased region" description="Basic residues" evidence="6">
    <location>
        <begin position="790"/>
        <end position="801"/>
    </location>
</feature>
<feature type="compositionally biased region" description="Low complexity" evidence="6">
    <location>
        <begin position="101"/>
        <end position="132"/>
    </location>
</feature>
<evidence type="ECO:0000256" key="4">
    <source>
        <dbReference type="ARBA" id="ARBA00023163"/>
    </source>
</evidence>
<feature type="compositionally biased region" description="Low complexity" evidence="6">
    <location>
        <begin position="1066"/>
        <end position="1075"/>
    </location>
</feature>
<evidence type="ECO:0000256" key="3">
    <source>
        <dbReference type="ARBA" id="ARBA00023015"/>
    </source>
</evidence>
<dbReference type="GO" id="GO:0006338">
    <property type="term" value="P:chromatin remodeling"/>
    <property type="evidence" value="ECO:0007669"/>
    <property type="project" value="InterPro"/>
</dbReference>